<dbReference type="EMBL" id="CAJVPJ010000317">
    <property type="protein sequence ID" value="CAG8510937.1"/>
    <property type="molecule type" value="Genomic_DNA"/>
</dbReference>
<comment type="caution">
    <text evidence="2">The sequence shown here is derived from an EMBL/GenBank/DDBJ whole genome shotgun (WGS) entry which is preliminary data.</text>
</comment>
<dbReference type="OrthoDB" id="2448963at2759"/>
<sequence length="489" mass="54667">MSQENNNDVQAFEDTSHYTRNHYQSTSLNQLTNSISSAVSQLEAENRVSKKIVKNGRFVDDDGFENPGQKAPRGKSKSEILITKKKIARSTFKYCQTIAKKTSRKTIGNMDWHSEAPIDKQALHERLQTIKTMCELCESILGIKPSIGYHPQGQAQNHLQMRPQNGEGLMPTFPFGAHSMLTTKPPTPERMVEETNRPSSPSHSHDNSTSVNLVDNFSPAFLDIGDTDEQTNNYNNDNKPNLQMPSLNGINNNNRRNNFNNYNNGSSSSNNSINNNSYKKKSAFTVWVAWRGRPSSDAQLRQIFSGLDIKDVRPSPNKSFAHIDFSTAESMNKALERNNEDIPNFGHLRVEKGNPHPRPTMGKNHSLPSSSSTPQSSSSLQSPNSPQSHSSPKQPLFSSIPPLSQTPTSFPDNRPRQQNQQNRKNEYNRGAYSTAFTSRQNSSNINFDDGMDENQKASSIKSWQDMAAQSQGTTSIPNHQEHKGNNGDM</sequence>
<proteinExistence type="predicted"/>
<feature type="region of interest" description="Disordered" evidence="1">
    <location>
        <begin position="58"/>
        <end position="77"/>
    </location>
</feature>
<dbReference type="Proteomes" id="UP000789572">
    <property type="component" value="Unassembled WGS sequence"/>
</dbReference>
<feature type="region of interest" description="Disordered" evidence="1">
    <location>
        <begin position="338"/>
        <end position="489"/>
    </location>
</feature>
<dbReference type="Gene3D" id="3.30.70.330">
    <property type="match status" value="1"/>
</dbReference>
<reference evidence="2" key="1">
    <citation type="submission" date="2021-06" db="EMBL/GenBank/DDBJ databases">
        <authorList>
            <person name="Kallberg Y."/>
            <person name="Tangrot J."/>
            <person name="Rosling A."/>
        </authorList>
    </citation>
    <scope>NUCLEOTIDE SEQUENCE</scope>
    <source>
        <strain evidence="2">IA702</strain>
    </source>
</reference>
<feature type="compositionally biased region" description="Low complexity" evidence="1">
    <location>
        <begin position="248"/>
        <end position="274"/>
    </location>
</feature>
<feature type="compositionally biased region" description="Polar residues" evidence="1">
    <location>
        <begin position="434"/>
        <end position="446"/>
    </location>
</feature>
<feature type="compositionally biased region" description="Basic and acidic residues" evidence="1">
    <location>
        <begin position="479"/>
        <end position="489"/>
    </location>
</feature>
<organism evidence="2 3">
    <name type="scientific">Paraglomus occultum</name>
    <dbReference type="NCBI Taxonomy" id="144539"/>
    <lineage>
        <taxon>Eukaryota</taxon>
        <taxon>Fungi</taxon>
        <taxon>Fungi incertae sedis</taxon>
        <taxon>Mucoromycota</taxon>
        <taxon>Glomeromycotina</taxon>
        <taxon>Glomeromycetes</taxon>
        <taxon>Paraglomerales</taxon>
        <taxon>Paraglomeraceae</taxon>
        <taxon>Paraglomus</taxon>
    </lineage>
</organism>
<keyword evidence="3" id="KW-1185">Reference proteome</keyword>
<feature type="compositionally biased region" description="Polar residues" evidence="1">
    <location>
        <begin position="456"/>
        <end position="478"/>
    </location>
</feature>
<evidence type="ECO:0000313" key="2">
    <source>
        <dbReference type="EMBL" id="CAG8510937.1"/>
    </source>
</evidence>
<dbReference type="InterPro" id="IPR035979">
    <property type="entry name" value="RBD_domain_sf"/>
</dbReference>
<evidence type="ECO:0000313" key="3">
    <source>
        <dbReference type="Proteomes" id="UP000789572"/>
    </source>
</evidence>
<dbReference type="GO" id="GO:0003676">
    <property type="term" value="F:nucleic acid binding"/>
    <property type="evidence" value="ECO:0007669"/>
    <property type="project" value="InterPro"/>
</dbReference>
<protein>
    <submittedName>
        <fullName evidence="2">1488_t:CDS:1</fullName>
    </submittedName>
</protein>
<feature type="compositionally biased region" description="Polar residues" evidence="1">
    <location>
        <begin position="230"/>
        <end position="246"/>
    </location>
</feature>
<evidence type="ECO:0000256" key="1">
    <source>
        <dbReference type="SAM" id="MobiDB-lite"/>
    </source>
</evidence>
<dbReference type="InterPro" id="IPR012677">
    <property type="entry name" value="Nucleotide-bd_a/b_plait_sf"/>
</dbReference>
<gene>
    <name evidence="2" type="ORF">POCULU_LOCUS3067</name>
</gene>
<dbReference type="SUPFAM" id="SSF54928">
    <property type="entry name" value="RNA-binding domain, RBD"/>
    <property type="match status" value="1"/>
</dbReference>
<name>A0A9N8ZYN6_9GLOM</name>
<feature type="region of interest" description="Disordered" evidence="1">
    <location>
        <begin position="177"/>
        <end position="274"/>
    </location>
</feature>
<dbReference type="AlphaFoldDB" id="A0A9N8ZYN6"/>
<feature type="compositionally biased region" description="Polar residues" evidence="1">
    <location>
        <begin position="401"/>
        <end position="411"/>
    </location>
</feature>
<accession>A0A9N8ZYN6</accession>
<feature type="compositionally biased region" description="Low complexity" evidence="1">
    <location>
        <begin position="363"/>
        <end position="395"/>
    </location>
</feature>